<evidence type="ECO:0000256" key="1">
    <source>
        <dbReference type="ARBA" id="ARBA00022723"/>
    </source>
</evidence>
<keyword evidence="7" id="KW-1185">Reference proteome</keyword>
<evidence type="ECO:0000256" key="3">
    <source>
        <dbReference type="ARBA" id="ARBA00022833"/>
    </source>
</evidence>
<name>A0A4R1KBJ0_9BACT</name>
<dbReference type="PANTHER" id="PTHR33823">
    <property type="entry name" value="RNA POLYMERASE-BINDING TRANSCRIPTION FACTOR DKSA-RELATED"/>
    <property type="match status" value="1"/>
</dbReference>
<dbReference type="AlphaFoldDB" id="A0A4R1KBJ0"/>
<dbReference type="InterPro" id="IPR000962">
    <property type="entry name" value="Znf_DskA_TraR"/>
</dbReference>
<accession>A0A4R1KBJ0</accession>
<dbReference type="SUPFAM" id="SSF109635">
    <property type="entry name" value="DnaK suppressor protein DksA, alpha-hairpin domain"/>
    <property type="match status" value="1"/>
</dbReference>
<sequence length="120" mass="14195">MDREKLKYHRDKLLKMRRELIDKLNERYHDAMSLGEDGTQDAADEAYNLYNKNLMLGRVETDALKLRLIEQALVRIDNGTYGVCIECEEDIEEKRLEYVPFARYCTDCKTELEKKGLIKM</sequence>
<dbReference type="OrthoDB" id="9811543at2"/>
<dbReference type="GO" id="GO:0008270">
    <property type="term" value="F:zinc ion binding"/>
    <property type="evidence" value="ECO:0007669"/>
    <property type="project" value="UniProtKB-KW"/>
</dbReference>
<organism evidence="6 7">
    <name type="scientific">Seleniivibrio woodruffii</name>
    <dbReference type="NCBI Taxonomy" id="1078050"/>
    <lineage>
        <taxon>Bacteria</taxon>
        <taxon>Pseudomonadati</taxon>
        <taxon>Deferribacterota</taxon>
        <taxon>Deferribacteres</taxon>
        <taxon>Deferribacterales</taxon>
        <taxon>Geovibrionaceae</taxon>
        <taxon>Seleniivibrio</taxon>
    </lineage>
</organism>
<dbReference type="Proteomes" id="UP000294614">
    <property type="component" value="Unassembled WGS sequence"/>
</dbReference>
<keyword evidence="1" id="KW-0479">Metal-binding</keyword>
<feature type="domain" description="Zinc finger DksA/TraR C4-type" evidence="5">
    <location>
        <begin position="79"/>
        <end position="114"/>
    </location>
</feature>
<keyword evidence="2" id="KW-0863">Zinc-finger</keyword>
<proteinExistence type="predicted"/>
<evidence type="ECO:0000256" key="2">
    <source>
        <dbReference type="ARBA" id="ARBA00022771"/>
    </source>
</evidence>
<dbReference type="SUPFAM" id="SSF57716">
    <property type="entry name" value="Glucocorticoid receptor-like (DNA-binding domain)"/>
    <property type="match status" value="1"/>
</dbReference>
<evidence type="ECO:0000256" key="4">
    <source>
        <dbReference type="PROSITE-ProRule" id="PRU00510"/>
    </source>
</evidence>
<dbReference type="EMBL" id="SMGG01000003">
    <property type="protein sequence ID" value="TCK61842.1"/>
    <property type="molecule type" value="Genomic_DNA"/>
</dbReference>
<dbReference type="PROSITE" id="PS51128">
    <property type="entry name" value="ZF_DKSA_2"/>
    <property type="match status" value="1"/>
</dbReference>
<dbReference type="InterPro" id="IPR037187">
    <property type="entry name" value="DnaK_N"/>
</dbReference>
<evidence type="ECO:0000259" key="5">
    <source>
        <dbReference type="Pfam" id="PF01258"/>
    </source>
</evidence>
<dbReference type="PANTHER" id="PTHR33823:SF4">
    <property type="entry name" value="GENERAL STRESS PROTEIN 16O"/>
    <property type="match status" value="1"/>
</dbReference>
<evidence type="ECO:0000313" key="7">
    <source>
        <dbReference type="Proteomes" id="UP000294614"/>
    </source>
</evidence>
<evidence type="ECO:0000313" key="6">
    <source>
        <dbReference type="EMBL" id="TCK61842.1"/>
    </source>
</evidence>
<keyword evidence="3" id="KW-0862">Zinc</keyword>
<dbReference type="Gene3D" id="1.20.120.910">
    <property type="entry name" value="DksA, coiled-coil domain"/>
    <property type="match status" value="1"/>
</dbReference>
<dbReference type="RefSeq" id="WP_132871456.1">
    <property type="nucleotide sequence ID" value="NZ_JAJUHT010000002.1"/>
</dbReference>
<dbReference type="Pfam" id="PF01258">
    <property type="entry name" value="zf-dskA_traR"/>
    <property type="match status" value="1"/>
</dbReference>
<reference evidence="6 7" key="1">
    <citation type="submission" date="2019-03" db="EMBL/GenBank/DDBJ databases">
        <title>Genomic Encyclopedia of Type Strains, Phase IV (KMG-IV): sequencing the most valuable type-strain genomes for metagenomic binning, comparative biology and taxonomic classification.</title>
        <authorList>
            <person name="Goeker M."/>
        </authorList>
    </citation>
    <scope>NUCLEOTIDE SEQUENCE [LARGE SCALE GENOMIC DNA]</scope>
    <source>
        <strain evidence="6 7">DSM 24984</strain>
    </source>
</reference>
<comment type="caution">
    <text evidence="6">The sequence shown here is derived from an EMBL/GenBank/DDBJ whole genome shotgun (WGS) entry which is preliminary data.</text>
</comment>
<gene>
    <name evidence="6" type="ORF">C8D98_0348</name>
</gene>
<feature type="zinc finger region" description="dksA C4-type" evidence="4">
    <location>
        <begin position="84"/>
        <end position="108"/>
    </location>
</feature>
<protein>
    <submittedName>
        <fullName evidence="6">TraR/DksA family transcriptional regulator</fullName>
    </submittedName>
</protein>